<name>A0A069DM96_9CNID</name>
<feature type="signal peptide" evidence="1">
    <location>
        <begin position="1"/>
        <end position="23"/>
    </location>
</feature>
<dbReference type="EMBL" id="GBGP01000020">
    <property type="protein sequence ID" value="JAC85163.1"/>
    <property type="molecule type" value="mRNA"/>
</dbReference>
<accession>A0A069DM96</accession>
<keyword evidence="1" id="KW-0732">Signal</keyword>
<feature type="non-terminal residue" evidence="2">
    <location>
        <position position="1"/>
    </location>
</feature>
<evidence type="ECO:0000256" key="1">
    <source>
        <dbReference type="SAM" id="SignalP"/>
    </source>
</evidence>
<dbReference type="AlphaFoldDB" id="A0A069DM96"/>
<evidence type="ECO:0000313" key="2">
    <source>
        <dbReference type="EMBL" id="JAC85163.1"/>
    </source>
</evidence>
<feature type="chain" id="PRO_5001663296" evidence="1">
    <location>
        <begin position="24"/>
        <end position="230"/>
    </location>
</feature>
<sequence>YIDKMKFAIVLLLLGLLVLGTEAQKPKTKQGKGKKVQLPRCAKNVTCDWSESKINYRIEKAKAGKKKLYHVETRALAYDSGSVRFNLTPAYRKYFTRTSFTNPEALRPILGERIRDLKAPIVIDGKVRRKATFDEVHIDPARGYTINFSQHQEFNGEYTCNSRREDVLKTICRINVYLTDYKVPYYAAAKNGEKNCRCFKRGMYEIRNFAQVEFKVEEQRRTFGPGNFRD</sequence>
<organism evidence="2">
    <name type="scientific">Clytia hemisphaerica</name>
    <dbReference type="NCBI Taxonomy" id="252671"/>
    <lineage>
        <taxon>Eukaryota</taxon>
        <taxon>Metazoa</taxon>
        <taxon>Cnidaria</taxon>
        <taxon>Hydrozoa</taxon>
        <taxon>Hydroidolina</taxon>
        <taxon>Leptothecata</taxon>
        <taxon>Obeliida</taxon>
        <taxon>Clytiidae</taxon>
        <taxon>Clytia</taxon>
    </lineage>
</organism>
<protein>
    <submittedName>
        <fullName evidence="2">Putative cnidarian restricted secreted protein</fullName>
    </submittedName>
</protein>
<proteinExistence type="evidence at transcript level"/>
<reference evidence="2" key="1">
    <citation type="journal article" date="2014" name="PLoS Genet.">
        <title>Differential Responses to Wnt and PCP Disruption Predict Expression and Developmental Function of Conserved and Novel Genes in a Cnidarian.</title>
        <authorList>
            <person name="Lapebie P."/>
            <person name="Ruggiero A."/>
            <person name="Barreau C."/>
            <person name="Chevalier S."/>
            <person name="Chang P."/>
            <person name="Dru P."/>
            <person name="Houliston E."/>
            <person name="Momose T."/>
        </authorList>
    </citation>
    <scope>NUCLEOTIDE SEQUENCE</scope>
</reference>